<dbReference type="Pfam" id="PF06144">
    <property type="entry name" value="DNA_pol3_delta"/>
    <property type="match status" value="1"/>
</dbReference>
<dbReference type="EC" id="2.7.7.7" evidence="1"/>
<dbReference type="Pfam" id="PF14840">
    <property type="entry name" value="DNA_pol3_delt_C"/>
    <property type="match status" value="1"/>
</dbReference>
<dbReference type="InterPro" id="IPR008921">
    <property type="entry name" value="DNA_pol3_clamp-load_cplx_C"/>
</dbReference>
<dbReference type="InterPro" id="IPR010372">
    <property type="entry name" value="DNA_pol3_delta_N"/>
</dbReference>
<feature type="domain" description="DNA polymerase III subunit delta C-terminal" evidence="10">
    <location>
        <begin position="214"/>
        <end position="334"/>
    </location>
</feature>
<keyword evidence="3" id="KW-0808">Transferase</keyword>
<evidence type="ECO:0000256" key="3">
    <source>
        <dbReference type="ARBA" id="ARBA00022679"/>
    </source>
</evidence>
<evidence type="ECO:0000256" key="2">
    <source>
        <dbReference type="ARBA" id="ARBA00017703"/>
    </source>
</evidence>
<dbReference type="InterPro" id="IPR027417">
    <property type="entry name" value="P-loop_NTPase"/>
</dbReference>
<protein>
    <recommendedName>
        <fullName evidence="2">DNA polymerase III subunit delta</fullName>
        <ecNumber evidence="1">2.7.7.7</ecNumber>
    </recommendedName>
</protein>
<organism evidence="11">
    <name type="scientific">marine metagenome</name>
    <dbReference type="NCBI Taxonomy" id="408172"/>
    <lineage>
        <taxon>unclassified sequences</taxon>
        <taxon>metagenomes</taxon>
        <taxon>ecological metagenomes</taxon>
    </lineage>
</organism>
<dbReference type="SUPFAM" id="SSF48019">
    <property type="entry name" value="post-AAA+ oligomerization domain-like"/>
    <property type="match status" value="1"/>
</dbReference>
<name>A0A382K9U9_9ZZZZ</name>
<evidence type="ECO:0000256" key="7">
    <source>
        <dbReference type="ARBA" id="ARBA00034754"/>
    </source>
</evidence>
<dbReference type="GO" id="GO:0003677">
    <property type="term" value="F:DNA binding"/>
    <property type="evidence" value="ECO:0007669"/>
    <property type="project" value="InterPro"/>
</dbReference>
<sequence length="339" mass="38544">MNIKPEQLPNNLQNRLEPVYFIFGSEILLVEQSLTTIKDAAKKQGFNDRIRFDIDGNFSWDIIFSTISSPSLFAEKRVIECHLTTGKIGIKGSKSLTELTENLPDDILLIVSSGKLDKAQQKSKWFKALDKKGVTIQHWEVQSEYLVGWINNQMTQLGLKPNNEVANAIAYCTEGNLLASMQEIQKLQIAYPDGHIDVDDYLNQIDQQSHYSVFGIIDAALKGDSIKVNKIFNSLVDDATPPVILISSLYREIKALIVMSIELKQNQPIDVILNNHRVWQKRKPLITNALKVHSYQQLQKLLLTLGRIDRSLKGMDNLNVYDELRSILITLSGKIQWIR</sequence>
<evidence type="ECO:0000256" key="6">
    <source>
        <dbReference type="ARBA" id="ARBA00022932"/>
    </source>
</evidence>
<dbReference type="GO" id="GO:0003887">
    <property type="term" value="F:DNA-directed DNA polymerase activity"/>
    <property type="evidence" value="ECO:0007669"/>
    <property type="project" value="UniProtKB-KW"/>
</dbReference>
<keyword evidence="6" id="KW-0239">DNA-directed DNA polymerase</keyword>
<evidence type="ECO:0000259" key="9">
    <source>
        <dbReference type="Pfam" id="PF06144"/>
    </source>
</evidence>
<keyword evidence="5" id="KW-0235">DNA replication</keyword>
<dbReference type="Gene3D" id="1.20.272.10">
    <property type="match status" value="1"/>
</dbReference>
<evidence type="ECO:0000313" key="11">
    <source>
        <dbReference type="EMBL" id="SVC20415.1"/>
    </source>
</evidence>
<dbReference type="AlphaFoldDB" id="A0A382K9U9"/>
<evidence type="ECO:0000256" key="8">
    <source>
        <dbReference type="ARBA" id="ARBA00049244"/>
    </source>
</evidence>
<evidence type="ECO:0000256" key="4">
    <source>
        <dbReference type="ARBA" id="ARBA00022695"/>
    </source>
</evidence>
<keyword evidence="4" id="KW-0548">Nucleotidyltransferase</keyword>
<accession>A0A382K9U9</accession>
<evidence type="ECO:0000256" key="5">
    <source>
        <dbReference type="ARBA" id="ARBA00022705"/>
    </source>
</evidence>
<dbReference type="NCBIfam" id="TIGR01128">
    <property type="entry name" value="holA"/>
    <property type="match status" value="1"/>
</dbReference>
<comment type="similarity">
    <text evidence="7">Belongs to the DNA polymerase HolA subunit family.</text>
</comment>
<dbReference type="GO" id="GO:0009360">
    <property type="term" value="C:DNA polymerase III complex"/>
    <property type="evidence" value="ECO:0007669"/>
    <property type="project" value="InterPro"/>
</dbReference>
<dbReference type="InterPro" id="IPR032780">
    <property type="entry name" value="DNA_pol3_delt_C"/>
</dbReference>
<dbReference type="PANTHER" id="PTHR34388">
    <property type="entry name" value="DNA POLYMERASE III SUBUNIT DELTA"/>
    <property type="match status" value="1"/>
</dbReference>
<comment type="catalytic activity">
    <reaction evidence="8">
        <text>DNA(n) + a 2'-deoxyribonucleoside 5'-triphosphate = DNA(n+1) + diphosphate</text>
        <dbReference type="Rhea" id="RHEA:22508"/>
        <dbReference type="Rhea" id="RHEA-COMP:17339"/>
        <dbReference type="Rhea" id="RHEA-COMP:17340"/>
        <dbReference type="ChEBI" id="CHEBI:33019"/>
        <dbReference type="ChEBI" id="CHEBI:61560"/>
        <dbReference type="ChEBI" id="CHEBI:173112"/>
        <dbReference type="EC" id="2.7.7.7"/>
    </reaction>
</comment>
<evidence type="ECO:0000256" key="1">
    <source>
        <dbReference type="ARBA" id="ARBA00012417"/>
    </source>
</evidence>
<feature type="domain" description="DNA polymerase III delta N-terminal" evidence="9">
    <location>
        <begin position="20"/>
        <end position="136"/>
    </location>
</feature>
<dbReference type="Gene3D" id="1.10.8.60">
    <property type="match status" value="1"/>
</dbReference>
<dbReference type="GO" id="GO:0006261">
    <property type="term" value="P:DNA-templated DNA replication"/>
    <property type="evidence" value="ECO:0007669"/>
    <property type="project" value="TreeGrafter"/>
</dbReference>
<proteinExistence type="inferred from homology"/>
<evidence type="ECO:0000259" key="10">
    <source>
        <dbReference type="Pfam" id="PF14840"/>
    </source>
</evidence>
<dbReference type="CDD" id="cd18138">
    <property type="entry name" value="HLD_clamp_pol_III_delta"/>
    <property type="match status" value="1"/>
</dbReference>
<dbReference type="EMBL" id="UINC01078903">
    <property type="protein sequence ID" value="SVC20415.1"/>
    <property type="molecule type" value="Genomic_DNA"/>
</dbReference>
<gene>
    <name evidence="11" type="ORF">METZ01_LOCUS273269</name>
</gene>
<dbReference type="Gene3D" id="3.40.50.300">
    <property type="entry name" value="P-loop containing nucleotide triphosphate hydrolases"/>
    <property type="match status" value="1"/>
</dbReference>
<dbReference type="PANTHER" id="PTHR34388:SF1">
    <property type="entry name" value="DNA POLYMERASE III SUBUNIT DELTA"/>
    <property type="match status" value="1"/>
</dbReference>
<dbReference type="SUPFAM" id="SSF52540">
    <property type="entry name" value="P-loop containing nucleoside triphosphate hydrolases"/>
    <property type="match status" value="1"/>
</dbReference>
<dbReference type="InterPro" id="IPR005790">
    <property type="entry name" value="DNA_polIII_delta"/>
</dbReference>
<reference evidence="11" key="1">
    <citation type="submission" date="2018-05" db="EMBL/GenBank/DDBJ databases">
        <authorList>
            <person name="Lanie J.A."/>
            <person name="Ng W.-L."/>
            <person name="Kazmierczak K.M."/>
            <person name="Andrzejewski T.M."/>
            <person name="Davidsen T.M."/>
            <person name="Wayne K.J."/>
            <person name="Tettelin H."/>
            <person name="Glass J.I."/>
            <person name="Rusch D."/>
            <person name="Podicherti R."/>
            <person name="Tsui H.-C.T."/>
            <person name="Winkler M.E."/>
        </authorList>
    </citation>
    <scope>NUCLEOTIDE SEQUENCE</scope>
</reference>